<dbReference type="GO" id="GO:0005524">
    <property type="term" value="F:ATP binding"/>
    <property type="evidence" value="ECO:0007669"/>
    <property type="project" value="UniProtKB-UniRule"/>
</dbReference>
<dbReference type="AlphaFoldDB" id="A0A1D1VL15"/>
<dbReference type="GO" id="GO:0030182">
    <property type="term" value="P:neuron differentiation"/>
    <property type="evidence" value="ECO:0007669"/>
    <property type="project" value="UniProtKB-ARBA"/>
</dbReference>
<evidence type="ECO:0000256" key="8">
    <source>
        <dbReference type="ARBA" id="ARBA00023137"/>
    </source>
</evidence>
<feature type="signal peptide" evidence="12">
    <location>
        <begin position="1"/>
        <end position="21"/>
    </location>
</feature>
<organism evidence="15 16">
    <name type="scientific">Ramazzottius varieornatus</name>
    <name type="common">Water bear</name>
    <name type="synonym">Tardigrade</name>
    <dbReference type="NCBI Taxonomy" id="947166"/>
    <lineage>
        <taxon>Eukaryota</taxon>
        <taxon>Metazoa</taxon>
        <taxon>Ecdysozoa</taxon>
        <taxon>Tardigrada</taxon>
        <taxon>Eutardigrada</taxon>
        <taxon>Parachela</taxon>
        <taxon>Hypsibioidea</taxon>
        <taxon>Ramazzottiidae</taxon>
        <taxon>Ramazzottius</taxon>
    </lineage>
</organism>
<sequence length="729" mass="82674">MASSPKSSILVVFLLIGTIEADIILRDDFDSGSRYPDFVKWTTTSFRPQLFQVLKNSGASNITIERKSGNDTGILSLTLDVDDYPGLLLVESRVPISPPNENETVSIEVEFRAKLPYEKGVISTVYLGPWSCSSESCLLEYPKIVLVERKKDKKDEEERPGSTLNFYGYYEDNGAPSFEKSVNFSRDMFQDFHLFRFSWKPDCLYWYVDDQMVHITCSAGMIIPVDMRLNFQIERAKEWMAQYPYYEPKYAPVYPPSSLEIDYVKVERLGNLATVSQTVSSDAGLIPVIVPAVIVPVILIAACLFAIFFVRRKRRTRKTTRSNRTKRMRKEKQKNELNSLAMGSDWIVKRKSNDYTLWETQDPAVKEYLKLFAVPSDKITKTSVLLGKGEFGTVHQALVEGLHGRPGPVEVAVKTMIMDDFHKLSQIQKAFEDEILVMLKAGQHLNVVNLLGVTICEYPALILELCELGSLLTYLQTRRPPYGNYRNLLNALGELESSAGSGSQSQTEDYSALQAEADANKDLSTKDLMSFSYQVCRGLEYLASRSIIHRDIAARNVLITKQKIAKVSDFGMAKWREKNYILTGGSKVTLPIRWMAPEAIRSLTFSEASDVWSFGVLLWEIFSLGQTPYSGIPVSGHVQDFVDWLVAGNCLAKPVYCPNCMYEIMKSCWTISSEERPRFTSILRQIEILVSVETAKYYILLDEPYERFNLENTQLCISPSEEVEQVGEK</sequence>
<keyword evidence="8" id="KW-0829">Tyrosine-protein kinase</keyword>
<evidence type="ECO:0000256" key="11">
    <source>
        <dbReference type="SAM" id="Phobius"/>
    </source>
</evidence>
<accession>A0A1D1VL15</accession>
<evidence type="ECO:0000256" key="3">
    <source>
        <dbReference type="ARBA" id="ARBA00022679"/>
    </source>
</evidence>
<evidence type="ECO:0000313" key="16">
    <source>
        <dbReference type="Proteomes" id="UP000186922"/>
    </source>
</evidence>
<evidence type="ECO:0000259" key="13">
    <source>
        <dbReference type="PROSITE" id="PS50011"/>
    </source>
</evidence>
<dbReference type="SUPFAM" id="SSF56112">
    <property type="entry name" value="Protein kinase-like (PK-like)"/>
    <property type="match status" value="1"/>
</dbReference>
<dbReference type="OrthoDB" id="4062651at2759"/>
<dbReference type="SMART" id="SM00219">
    <property type="entry name" value="TyrKc"/>
    <property type="match status" value="1"/>
</dbReference>
<dbReference type="GO" id="GO:0004553">
    <property type="term" value="F:hydrolase activity, hydrolyzing O-glycosyl compounds"/>
    <property type="evidence" value="ECO:0007669"/>
    <property type="project" value="InterPro"/>
</dbReference>
<feature type="transmembrane region" description="Helical" evidence="11">
    <location>
        <begin position="285"/>
        <end position="310"/>
    </location>
</feature>
<dbReference type="GO" id="GO:0043235">
    <property type="term" value="C:receptor complex"/>
    <property type="evidence" value="ECO:0007669"/>
    <property type="project" value="TreeGrafter"/>
</dbReference>
<evidence type="ECO:0000256" key="4">
    <source>
        <dbReference type="ARBA" id="ARBA00022741"/>
    </source>
</evidence>
<dbReference type="Gene3D" id="1.10.510.10">
    <property type="entry name" value="Transferase(Phosphotransferase) domain 1"/>
    <property type="match status" value="1"/>
</dbReference>
<evidence type="ECO:0000259" key="14">
    <source>
        <dbReference type="PROSITE" id="PS51762"/>
    </source>
</evidence>
<dbReference type="FunFam" id="1.10.510.10:FF:001512">
    <property type="entry name" value="Receptor tyrosine-protein kinase erbB-2"/>
    <property type="match status" value="1"/>
</dbReference>
<dbReference type="InterPro" id="IPR013320">
    <property type="entry name" value="ConA-like_dom_sf"/>
</dbReference>
<evidence type="ECO:0000256" key="1">
    <source>
        <dbReference type="ARBA" id="ARBA00004167"/>
    </source>
</evidence>
<evidence type="ECO:0000256" key="6">
    <source>
        <dbReference type="ARBA" id="ARBA00022840"/>
    </source>
</evidence>
<dbReference type="InterPro" id="IPR001245">
    <property type="entry name" value="Ser-Thr/Tyr_kinase_cat_dom"/>
</dbReference>
<dbReference type="Gene3D" id="2.60.120.200">
    <property type="match status" value="1"/>
</dbReference>
<dbReference type="EMBL" id="BDGG01000006">
    <property type="protein sequence ID" value="GAV00823.1"/>
    <property type="molecule type" value="Genomic_DNA"/>
</dbReference>
<dbReference type="Gene3D" id="3.30.200.20">
    <property type="entry name" value="Phosphorylase Kinase, domain 1"/>
    <property type="match status" value="1"/>
</dbReference>
<reference evidence="15 16" key="1">
    <citation type="journal article" date="2016" name="Nat. Commun.">
        <title>Extremotolerant tardigrade genome and improved radiotolerance of human cultured cells by tardigrade-unique protein.</title>
        <authorList>
            <person name="Hashimoto T."/>
            <person name="Horikawa D.D."/>
            <person name="Saito Y."/>
            <person name="Kuwahara H."/>
            <person name="Kozuka-Hata H."/>
            <person name="Shin-I T."/>
            <person name="Minakuchi Y."/>
            <person name="Ohishi K."/>
            <person name="Motoyama A."/>
            <person name="Aizu T."/>
            <person name="Enomoto A."/>
            <person name="Kondo K."/>
            <person name="Tanaka S."/>
            <person name="Hara Y."/>
            <person name="Koshikawa S."/>
            <person name="Sagara H."/>
            <person name="Miura T."/>
            <person name="Yokobori S."/>
            <person name="Miyagawa K."/>
            <person name="Suzuki Y."/>
            <person name="Kubo T."/>
            <person name="Oyama M."/>
            <person name="Kohara Y."/>
            <person name="Fujiyama A."/>
            <person name="Arakawa K."/>
            <person name="Katayama T."/>
            <person name="Toyoda A."/>
            <person name="Kunieda T."/>
        </authorList>
    </citation>
    <scope>NUCLEOTIDE SEQUENCE [LARGE SCALE GENOMIC DNA]</scope>
    <source>
        <strain evidence="15 16">YOKOZUNA-1</strain>
    </source>
</reference>
<dbReference type="PANTHER" id="PTHR24416">
    <property type="entry name" value="TYROSINE-PROTEIN KINASE RECEPTOR"/>
    <property type="match status" value="1"/>
</dbReference>
<dbReference type="InterPro" id="IPR050122">
    <property type="entry name" value="RTK"/>
</dbReference>
<dbReference type="GO" id="GO:0004714">
    <property type="term" value="F:transmembrane receptor protein tyrosine kinase activity"/>
    <property type="evidence" value="ECO:0007669"/>
    <property type="project" value="UniProtKB-EC"/>
</dbReference>
<dbReference type="STRING" id="947166.A0A1D1VL15"/>
<feature type="chain" id="PRO_5008898580" description="Protein kinase domain-containing protein" evidence="12">
    <location>
        <begin position="22"/>
        <end position="729"/>
    </location>
</feature>
<keyword evidence="16" id="KW-1185">Reference proteome</keyword>
<keyword evidence="7 11" id="KW-0472">Membrane</keyword>
<comment type="caution">
    <text evidence="15">The sequence shown here is derived from an EMBL/GenBank/DDBJ whole genome shotgun (WGS) entry which is preliminary data.</text>
</comment>
<dbReference type="Proteomes" id="UP000186922">
    <property type="component" value="Unassembled WGS sequence"/>
</dbReference>
<keyword evidence="4 10" id="KW-0547">Nucleotide-binding</keyword>
<dbReference type="GO" id="GO:0012505">
    <property type="term" value="C:endomembrane system"/>
    <property type="evidence" value="ECO:0007669"/>
    <property type="project" value="UniProtKB-SubCell"/>
</dbReference>
<dbReference type="InterPro" id="IPR008266">
    <property type="entry name" value="Tyr_kinase_AS"/>
</dbReference>
<dbReference type="GO" id="GO:0048468">
    <property type="term" value="P:cell development"/>
    <property type="evidence" value="ECO:0007669"/>
    <property type="project" value="UniProtKB-ARBA"/>
</dbReference>
<feature type="binding site" evidence="10">
    <location>
        <position position="414"/>
    </location>
    <ligand>
        <name>ATP</name>
        <dbReference type="ChEBI" id="CHEBI:30616"/>
    </ligand>
</feature>
<dbReference type="PROSITE" id="PS00109">
    <property type="entry name" value="PROTEIN_KINASE_TYR"/>
    <property type="match status" value="1"/>
</dbReference>
<evidence type="ECO:0000256" key="2">
    <source>
        <dbReference type="ARBA" id="ARBA00004308"/>
    </source>
</evidence>
<keyword evidence="12" id="KW-0732">Signal</keyword>
<dbReference type="SUPFAM" id="SSF49899">
    <property type="entry name" value="Concanavalin A-like lectins/glucanases"/>
    <property type="match status" value="1"/>
</dbReference>
<evidence type="ECO:0000256" key="10">
    <source>
        <dbReference type="PROSITE-ProRule" id="PRU10141"/>
    </source>
</evidence>
<dbReference type="PROSITE" id="PS00107">
    <property type="entry name" value="PROTEIN_KINASE_ATP"/>
    <property type="match status" value="1"/>
</dbReference>
<dbReference type="GO" id="GO:0007169">
    <property type="term" value="P:cell surface receptor protein tyrosine kinase signaling pathway"/>
    <property type="evidence" value="ECO:0007669"/>
    <property type="project" value="TreeGrafter"/>
</dbReference>
<keyword evidence="5" id="KW-0418">Kinase</keyword>
<dbReference type="PROSITE" id="PS50011">
    <property type="entry name" value="PROTEIN_KINASE_DOM"/>
    <property type="match status" value="1"/>
</dbReference>
<dbReference type="CDD" id="cd00413">
    <property type="entry name" value="Glyco_hydrolase_16"/>
    <property type="match status" value="1"/>
</dbReference>
<dbReference type="PANTHER" id="PTHR24416:SF600">
    <property type="entry name" value="PDGF- AND VEGF-RECEPTOR RELATED, ISOFORM J"/>
    <property type="match status" value="1"/>
</dbReference>
<evidence type="ECO:0008006" key="17">
    <source>
        <dbReference type="Google" id="ProtNLM"/>
    </source>
</evidence>
<dbReference type="InterPro" id="IPR020635">
    <property type="entry name" value="Tyr_kinase_cat_dom"/>
</dbReference>
<evidence type="ECO:0000256" key="12">
    <source>
        <dbReference type="SAM" id="SignalP"/>
    </source>
</evidence>
<proteinExistence type="predicted"/>
<keyword evidence="11" id="KW-1133">Transmembrane helix</keyword>
<evidence type="ECO:0000313" key="15">
    <source>
        <dbReference type="EMBL" id="GAV00823.1"/>
    </source>
</evidence>
<dbReference type="PROSITE" id="PS51762">
    <property type="entry name" value="GH16_2"/>
    <property type="match status" value="1"/>
</dbReference>
<dbReference type="GO" id="GO:0005886">
    <property type="term" value="C:plasma membrane"/>
    <property type="evidence" value="ECO:0007669"/>
    <property type="project" value="TreeGrafter"/>
</dbReference>
<protein>
    <recommendedName>
        <fullName evidence="17">Protein kinase domain-containing protein</fullName>
    </recommendedName>
</protein>
<gene>
    <name evidence="15" type="primary">RvY_11618</name>
    <name evidence="15" type="synonym">RvY_11618.1</name>
    <name evidence="15" type="ORF">RvY_11618-1</name>
</gene>
<comment type="subcellular location">
    <subcellularLocation>
        <location evidence="2">Endomembrane system</location>
    </subcellularLocation>
    <subcellularLocation>
        <location evidence="1">Membrane</location>
        <topology evidence="1">Single-pass membrane protein</topology>
    </subcellularLocation>
</comment>
<dbReference type="PRINTS" id="PR00109">
    <property type="entry name" value="TYRKINASE"/>
</dbReference>
<feature type="domain" description="Protein kinase" evidence="13">
    <location>
        <begin position="380"/>
        <end position="689"/>
    </location>
</feature>
<dbReference type="GO" id="GO:0050793">
    <property type="term" value="P:regulation of developmental process"/>
    <property type="evidence" value="ECO:0007669"/>
    <property type="project" value="UniProtKB-ARBA"/>
</dbReference>
<dbReference type="InterPro" id="IPR017441">
    <property type="entry name" value="Protein_kinase_ATP_BS"/>
</dbReference>
<dbReference type="InterPro" id="IPR011009">
    <property type="entry name" value="Kinase-like_dom_sf"/>
</dbReference>
<dbReference type="Pfam" id="PF00722">
    <property type="entry name" value="Glyco_hydro_16"/>
    <property type="match status" value="1"/>
</dbReference>
<feature type="domain" description="GH16" evidence="14">
    <location>
        <begin position="1"/>
        <end position="272"/>
    </location>
</feature>
<name>A0A1D1VL15_RAMVA</name>
<dbReference type="Pfam" id="PF07714">
    <property type="entry name" value="PK_Tyr_Ser-Thr"/>
    <property type="match status" value="1"/>
</dbReference>
<comment type="catalytic activity">
    <reaction evidence="9">
        <text>L-tyrosyl-[protein] + ATP = O-phospho-L-tyrosyl-[protein] + ADP + H(+)</text>
        <dbReference type="Rhea" id="RHEA:10596"/>
        <dbReference type="Rhea" id="RHEA-COMP:10136"/>
        <dbReference type="Rhea" id="RHEA-COMP:20101"/>
        <dbReference type="ChEBI" id="CHEBI:15378"/>
        <dbReference type="ChEBI" id="CHEBI:30616"/>
        <dbReference type="ChEBI" id="CHEBI:46858"/>
        <dbReference type="ChEBI" id="CHEBI:61978"/>
        <dbReference type="ChEBI" id="CHEBI:456216"/>
        <dbReference type="EC" id="2.7.10.1"/>
    </reaction>
</comment>
<dbReference type="GO" id="GO:0005975">
    <property type="term" value="P:carbohydrate metabolic process"/>
    <property type="evidence" value="ECO:0007669"/>
    <property type="project" value="InterPro"/>
</dbReference>
<keyword evidence="3" id="KW-0808">Transferase</keyword>
<evidence type="ECO:0000256" key="7">
    <source>
        <dbReference type="ARBA" id="ARBA00023136"/>
    </source>
</evidence>
<evidence type="ECO:0000256" key="9">
    <source>
        <dbReference type="ARBA" id="ARBA00051243"/>
    </source>
</evidence>
<dbReference type="GO" id="GO:0051130">
    <property type="term" value="P:positive regulation of cellular component organization"/>
    <property type="evidence" value="ECO:0007669"/>
    <property type="project" value="UniProtKB-ARBA"/>
</dbReference>
<dbReference type="InterPro" id="IPR000757">
    <property type="entry name" value="Beta-glucanase-like"/>
</dbReference>
<dbReference type="CDD" id="cd00192">
    <property type="entry name" value="PTKc"/>
    <property type="match status" value="1"/>
</dbReference>
<keyword evidence="11" id="KW-0812">Transmembrane</keyword>
<evidence type="ECO:0000256" key="5">
    <source>
        <dbReference type="ARBA" id="ARBA00022777"/>
    </source>
</evidence>
<keyword evidence="6 10" id="KW-0067">ATP-binding</keyword>
<dbReference type="InterPro" id="IPR000719">
    <property type="entry name" value="Prot_kinase_dom"/>
</dbReference>